<evidence type="ECO:0000313" key="2">
    <source>
        <dbReference type="Proteomes" id="UP000299290"/>
    </source>
</evidence>
<name>A0A4D4KTK2_9ACTN</name>
<comment type="caution">
    <text evidence="1">The sequence shown here is derived from an EMBL/GenBank/DDBJ whole genome shotgun (WGS) entry which is preliminary data.</text>
</comment>
<sequence>MSERTALYRLFDWIPDNLVRHVWIAGRAVLSYTRRMSDENGTVHHPGEIVPESGIYECNCGDSHEYSTDVKGHRFPPLPDRCTGSGWKLKTAAHPGS</sequence>
<reference evidence="1 2" key="1">
    <citation type="journal article" date="2020" name="Int. J. Syst. Evol. Microbiol.">
        <title>Reclassification of Streptomyces castelarensis and Streptomyces sporoclivatus as later heterotypic synonyms of Streptomyces antimycoticus.</title>
        <authorList>
            <person name="Komaki H."/>
            <person name="Tamura T."/>
        </authorList>
    </citation>
    <scope>NUCLEOTIDE SEQUENCE [LARGE SCALE GENOMIC DNA]</scope>
    <source>
        <strain evidence="1 2">NBRC 12839</strain>
    </source>
</reference>
<evidence type="ECO:0000313" key="1">
    <source>
        <dbReference type="EMBL" id="GDY49189.1"/>
    </source>
</evidence>
<proteinExistence type="predicted"/>
<gene>
    <name evidence="1" type="ORF">SANT12839_100710</name>
</gene>
<keyword evidence="2" id="KW-1185">Reference proteome</keyword>
<dbReference type="Proteomes" id="UP000299290">
    <property type="component" value="Unassembled WGS sequence"/>
</dbReference>
<dbReference type="EMBL" id="BJHV01000002">
    <property type="protein sequence ID" value="GDY49189.1"/>
    <property type="molecule type" value="Genomic_DNA"/>
</dbReference>
<protein>
    <submittedName>
        <fullName evidence="1">Uncharacterized protein</fullName>
    </submittedName>
</protein>
<organism evidence="1 2">
    <name type="scientific">Streptomyces antimycoticus</name>
    <dbReference type="NCBI Taxonomy" id="68175"/>
    <lineage>
        <taxon>Bacteria</taxon>
        <taxon>Bacillati</taxon>
        <taxon>Actinomycetota</taxon>
        <taxon>Actinomycetes</taxon>
        <taxon>Kitasatosporales</taxon>
        <taxon>Streptomycetaceae</taxon>
        <taxon>Streptomyces</taxon>
        <taxon>Streptomyces violaceusniger group</taxon>
    </lineage>
</organism>
<accession>A0A4D4KTK2</accession>
<dbReference type="AlphaFoldDB" id="A0A4D4KTK2"/>